<evidence type="ECO:0000313" key="2">
    <source>
        <dbReference type="Proteomes" id="UP000247485"/>
    </source>
</evidence>
<sequence>MTDWWATMNDPVGGATRTHNTAAMILAQNDLYMVVNNNGAALAQTAVG</sequence>
<dbReference type="EMBL" id="QJJG01000008">
    <property type="protein sequence ID" value="PXW44800.1"/>
    <property type="molecule type" value="Genomic_DNA"/>
</dbReference>
<name>A0A318FMN1_KLEOX</name>
<organism evidence="1 2">
    <name type="scientific">Klebsiella oxytoca</name>
    <dbReference type="NCBI Taxonomy" id="571"/>
    <lineage>
        <taxon>Bacteria</taxon>
        <taxon>Pseudomonadati</taxon>
        <taxon>Pseudomonadota</taxon>
        <taxon>Gammaproteobacteria</taxon>
        <taxon>Enterobacterales</taxon>
        <taxon>Enterobacteriaceae</taxon>
        <taxon>Klebsiella/Raoultella group</taxon>
        <taxon>Klebsiella</taxon>
    </lineage>
</organism>
<gene>
    <name evidence="1" type="ORF">DET57_10859</name>
</gene>
<reference evidence="1 2" key="1">
    <citation type="submission" date="2018-05" db="EMBL/GenBank/DDBJ databases">
        <title>Freshwater and sediment microbial communities from various areas in North America, analyzing microbe dynamics in response to fracking.</title>
        <authorList>
            <person name="Lamendella R."/>
        </authorList>
    </citation>
    <scope>NUCLEOTIDE SEQUENCE [LARGE SCALE GENOMIC DNA]</scope>
    <source>
        <strain evidence="1 2">67</strain>
    </source>
</reference>
<proteinExistence type="predicted"/>
<dbReference type="Proteomes" id="UP000247485">
    <property type="component" value="Unassembled WGS sequence"/>
</dbReference>
<accession>A0A318FMN1</accession>
<evidence type="ECO:0000313" key="1">
    <source>
        <dbReference type="EMBL" id="PXW44800.1"/>
    </source>
</evidence>
<protein>
    <submittedName>
        <fullName evidence="1">Uncharacterized protein</fullName>
    </submittedName>
</protein>
<comment type="caution">
    <text evidence="1">The sequence shown here is derived from an EMBL/GenBank/DDBJ whole genome shotgun (WGS) entry which is preliminary data.</text>
</comment>
<dbReference type="AlphaFoldDB" id="A0A318FMN1"/>